<feature type="region of interest" description="Disordered" evidence="1">
    <location>
        <begin position="218"/>
        <end position="259"/>
    </location>
</feature>
<sequence length="259" mass="27777">MNVKESIFIRPLGSRGPTCPGARLGAANWRSRPGSARIGPTLCPRKLSSHTDPIGMEEWTGRRADRINAPHSRHGRLLIDSATTRSATRAIAQRKGCCSVSSSGRRATALVQPAPRDLCEPESTAEGTCNTGRVSAAAAAAAADSPEPERQQQLGYPIKTELPGADSQMGPLKTKTRARQPARRGVTAERRVRLTALPMPGLGERCCGEQCGNSAVQKDTFTNEQQPQSTAEAHGKPLWSQTQVCSDQNVAQDEKSVYP</sequence>
<comment type="caution">
    <text evidence="2">The sequence shown here is derived from an EMBL/GenBank/DDBJ whole genome shotgun (WGS) entry which is preliminary data.</text>
</comment>
<dbReference type="EMBL" id="SRLO01001253">
    <property type="protein sequence ID" value="TNN39742.1"/>
    <property type="molecule type" value="Genomic_DNA"/>
</dbReference>
<dbReference type="AlphaFoldDB" id="A0A4Z2FHC9"/>
<feature type="compositionally biased region" description="Polar residues" evidence="1">
    <location>
        <begin position="218"/>
        <end position="231"/>
    </location>
</feature>
<organism evidence="2 3">
    <name type="scientific">Liparis tanakae</name>
    <name type="common">Tanaka's snailfish</name>
    <dbReference type="NCBI Taxonomy" id="230148"/>
    <lineage>
        <taxon>Eukaryota</taxon>
        <taxon>Metazoa</taxon>
        <taxon>Chordata</taxon>
        <taxon>Craniata</taxon>
        <taxon>Vertebrata</taxon>
        <taxon>Euteleostomi</taxon>
        <taxon>Actinopterygii</taxon>
        <taxon>Neopterygii</taxon>
        <taxon>Teleostei</taxon>
        <taxon>Neoteleostei</taxon>
        <taxon>Acanthomorphata</taxon>
        <taxon>Eupercaria</taxon>
        <taxon>Perciformes</taxon>
        <taxon>Cottioidei</taxon>
        <taxon>Cottales</taxon>
        <taxon>Liparidae</taxon>
        <taxon>Liparis</taxon>
    </lineage>
</organism>
<gene>
    <name evidence="2" type="ORF">EYF80_050091</name>
</gene>
<accession>A0A4Z2FHC9</accession>
<name>A0A4Z2FHC9_9TELE</name>
<proteinExistence type="predicted"/>
<reference evidence="2 3" key="1">
    <citation type="submission" date="2019-03" db="EMBL/GenBank/DDBJ databases">
        <title>First draft genome of Liparis tanakae, snailfish: a comprehensive survey of snailfish specific genes.</title>
        <authorList>
            <person name="Kim W."/>
            <person name="Song I."/>
            <person name="Jeong J.-H."/>
            <person name="Kim D."/>
            <person name="Kim S."/>
            <person name="Ryu S."/>
            <person name="Song J.Y."/>
            <person name="Lee S.K."/>
        </authorList>
    </citation>
    <scope>NUCLEOTIDE SEQUENCE [LARGE SCALE GENOMIC DNA]</scope>
    <source>
        <tissue evidence="2">Muscle</tissue>
    </source>
</reference>
<dbReference type="Proteomes" id="UP000314294">
    <property type="component" value="Unassembled WGS sequence"/>
</dbReference>
<evidence type="ECO:0000313" key="3">
    <source>
        <dbReference type="Proteomes" id="UP000314294"/>
    </source>
</evidence>
<evidence type="ECO:0000256" key="1">
    <source>
        <dbReference type="SAM" id="MobiDB-lite"/>
    </source>
</evidence>
<keyword evidence="3" id="KW-1185">Reference proteome</keyword>
<feature type="compositionally biased region" description="Polar residues" evidence="1">
    <location>
        <begin position="239"/>
        <end position="251"/>
    </location>
</feature>
<protein>
    <submittedName>
        <fullName evidence="2">Uncharacterized protein</fullName>
    </submittedName>
</protein>
<feature type="region of interest" description="Disordered" evidence="1">
    <location>
        <begin position="141"/>
        <end position="187"/>
    </location>
</feature>
<evidence type="ECO:0000313" key="2">
    <source>
        <dbReference type="EMBL" id="TNN39742.1"/>
    </source>
</evidence>